<dbReference type="OrthoDB" id="10250488at2759"/>
<dbReference type="RefSeq" id="XP_001739458.1">
    <property type="nucleotide sequence ID" value="XM_001739406.1"/>
</dbReference>
<evidence type="ECO:0000313" key="5">
    <source>
        <dbReference type="EMBL" id="EDR24159.1"/>
    </source>
</evidence>
<evidence type="ECO:0000256" key="1">
    <source>
        <dbReference type="ARBA" id="ARBA00007803"/>
    </source>
</evidence>
<dbReference type="GO" id="GO:0022625">
    <property type="term" value="C:cytosolic large ribosomal subunit"/>
    <property type="evidence" value="ECO:0007669"/>
    <property type="project" value="TreeGrafter"/>
</dbReference>
<evidence type="ECO:0000256" key="3">
    <source>
        <dbReference type="ARBA" id="ARBA00023274"/>
    </source>
</evidence>
<dbReference type="Pfam" id="PF01781">
    <property type="entry name" value="Ribosomal_L38e"/>
    <property type="match status" value="1"/>
</dbReference>
<dbReference type="AlphaFoldDB" id="B0EMT4"/>
<keyword evidence="2 4" id="KW-0689">Ribosomal protein</keyword>
<name>B0EMT4_ENTDS</name>
<dbReference type="eggNOG" id="KOG3499">
    <property type="taxonomic scope" value="Eukaryota"/>
</dbReference>
<dbReference type="PANTHER" id="PTHR10965:SF0">
    <property type="entry name" value="LARGE RIBOSOMAL SUBUNIT PROTEIN EL38"/>
    <property type="match status" value="1"/>
</dbReference>
<dbReference type="GO" id="GO:0006412">
    <property type="term" value="P:translation"/>
    <property type="evidence" value="ECO:0007669"/>
    <property type="project" value="InterPro"/>
</dbReference>
<protein>
    <submittedName>
        <fullName evidence="5">60S ribosomal protein L38, putative</fullName>
    </submittedName>
</protein>
<dbReference type="InterPro" id="IPR002675">
    <property type="entry name" value="Ribosomal_eL38"/>
</dbReference>
<dbReference type="GeneID" id="5884593"/>
<dbReference type="Gene3D" id="3.30.720.90">
    <property type="match status" value="1"/>
</dbReference>
<dbReference type="GO" id="GO:0022618">
    <property type="term" value="P:protein-RNA complex assembly"/>
    <property type="evidence" value="ECO:0007669"/>
    <property type="project" value="TreeGrafter"/>
</dbReference>
<accession>B0EMT4</accession>
<sequence length="93" mass="10796">MKKEKPYDRTKIEESRMPKQVQEFKQILKLLKSGSIRAVRVKTNGENTKFKVRCAKYLYTYICADKAKAEELKKAIPKDIHVVEIAKKAPKAE</sequence>
<reference evidence="6" key="1">
    <citation type="submission" date="2007-12" db="EMBL/GenBank/DDBJ databases">
        <title>Annotation of Entamoeba dispar SAW760.</title>
        <authorList>
            <person name="Lorenzi H."/>
            <person name="Inman J."/>
            <person name="Schobel S."/>
            <person name="Amedeo P."/>
            <person name="Caler E."/>
        </authorList>
    </citation>
    <scope>NUCLEOTIDE SEQUENCE [LARGE SCALE GENOMIC DNA]</scope>
    <source>
        <strain evidence="6">ATCC PRA-260 / SAW760</strain>
    </source>
</reference>
<organism evidence="6">
    <name type="scientific">Entamoeba dispar (strain ATCC PRA-260 / SAW760)</name>
    <dbReference type="NCBI Taxonomy" id="370354"/>
    <lineage>
        <taxon>Eukaryota</taxon>
        <taxon>Amoebozoa</taxon>
        <taxon>Evosea</taxon>
        <taxon>Archamoebae</taxon>
        <taxon>Mastigamoebida</taxon>
        <taxon>Entamoebidae</taxon>
        <taxon>Entamoeba</taxon>
    </lineage>
</organism>
<evidence type="ECO:0000256" key="2">
    <source>
        <dbReference type="ARBA" id="ARBA00022980"/>
    </source>
</evidence>
<evidence type="ECO:0000256" key="4">
    <source>
        <dbReference type="RuleBase" id="RU003445"/>
    </source>
</evidence>
<dbReference type="FunFam" id="3.30.720.90:FF:000001">
    <property type="entry name" value="60S ribosomal protein L38"/>
    <property type="match status" value="1"/>
</dbReference>
<dbReference type="InterPro" id="IPR038464">
    <property type="entry name" value="Ribosomal_eL38_sf"/>
</dbReference>
<dbReference type="VEuPathDB" id="AmoebaDB:EDI_037040"/>
<dbReference type="Proteomes" id="UP000008076">
    <property type="component" value="Unassembled WGS sequence"/>
</dbReference>
<dbReference type="KEGG" id="edi:EDI_037040"/>
<dbReference type="PANTHER" id="PTHR10965">
    <property type="entry name" value="60S RIBOSOMAL PROTEIN L38"/>
    <property type="match status" value="1"/>
</dbReference>
<comment type="similarity">
    <text evidence="1 4">Belongs to the eukaryotic ribosomal protein eL38 family.</text>
</comment>
<dbReference type="OMA" id="RCHRFIY"/>
<dbReference type="GO" id="GO:0003735">
    <property type="term" value="F:structural constituent of ribosome"/>
    <property type="evidence" value="ECO:0007669"/>
    <property type="project" value="InterPro"/>
</dbReference>
<keyword evidence="6" id="KW-1185">Reference proteome</keyword>
<proteinExistence type="inferred from homology"/>
<dbReference type="EMBL" id="DS550039">
    <property type="protein sequence ID" value="EDR24159.1"/>
    <property type="molecule type" value="Genomic_DNA"/>
</dbReference>
<gene>
    <name evidence="5" type="ORF">EDI_037040</name>
</gene>
<evidence type="ECO:0000313" key="6">
    <source>
        <dbReference type="Proteomes" id="UP000008076"/>
    </source>
</evidence>
<keyword evidence="3 4" id="KW-0687">Ribonucleoprotein</keyword>